<dbReference type="HOGENOM" id="CLU_2688794_0_0_1"/>
<organism evidence="1 2">
    <name type="scientific">Pisolithus tinctorius Marx 270</name>
    <dbReference type="NCBI Taxonomy" id="870435"/>
    <lineage>
        <taxon>Eukaryota</taxon>
        <taxon>Fungi</taxon>
        <taxon>Dikarya</taxon>
        <taxon>Basidiomycota</taxon>
        <taxon>Agaricomycotina</taxon>
        <taxon>Agaricomycetes</taxon>
        <taxon>Agaricomycetidae</taxon>
        <taxon>Boletales</taxon>
        <taxon>Sclerodermatineae</taxon>
        <taxon>Pisolithaceae</taxon>
        <taxon>Pisolithus</taxon>
    </lineage>
</organism>
<name>A0A0C3PX01_PISTI</name>
<protein>
    <submittedName>
        <fullName evidence="1">Uncharacterized protein</fullName>
    </submittedName>
</protein>
<proteinExistence type="predicted"/>
<dbReference type="AlphaFoldDB" id="A0A0C3PX01"/>
<gene>
    <name evidence="1" type="ORF">M404DRAFT_449354</name>
</gene>
<dbReference type="InParanoid" id="A0A0C3PX01"/>
<sequence>MTVRLAWRHCQRSQALGQGTGLVIFCMWDRCATLLVSVLTTCPASDTRAAIVSVLESNGLFVASRHFWLCSQVI</sequence>
<reference evidence="1 2" key="1">
    <citation type="submission" date="2014-04" db="EMBL/GenBank/DDBJ databases">
        <authorList>
            <consortium name="DOE Joint Genome Institute"/>
            <person name="Kuo A."/>
            <person name="Kohler A."/>
            <person name="Costa M.D."/>
            <person name="Nagy L.G."/>
            <person name="Floudas D."/>
            <person name="Copeland A."/>
            <person name="Barry K.W."/>
            <person name="Cichocki N."/>
            <person name="Veneault-Fourrey C."/>
            <person name="LaButti K."/>
            <person name="Lindquist E.A."/>
            <person name="Lipzen A."/>
            <person name="Lundell T."/>
            <person name="Morin E."/>
            <person name="Murat C."/>
            <person name="Sun H."/>
            <person name="Tunlid A."/>
            <person name="Henrissat B."/>
            <person name="Grigoriev I.V."/>
            <person name="Hibbett D.S."/>
            <person name="Martin F."/>
            <person name="Nordberg H.P."/>
            <person name="Cantor M.N."/>
            <person name="Hua S.X."/>
        </authorList>
    </citation>
    <scope>NUCLEOTIDE SEQUENCE [LARGE SCALE GENOMIC DNA]</scope>
    <source>
        <strain evidence="1 2">Marx 270</strain>
    </source>
</reference>
<evidence type="ECO:0000313" key="2">
    <source>
        <dbReference type="Proteomes" id="UP000054217"/>
    </source>
</evidence>
<dbReference type="Proteomes" id="UP000054217">
    <property type="component" value="Unassembled WGS sequence"/>
</dbReference>
<accession>A0A0C3PX01</accession>
<keyword evidence="2" id="KW-1185">Reference proteome</keyword>
<evidence type="ECO:0000313" key="1">
    <source>
        <dbReference type="EMBL" id="KIO13901.1"/>
    </source>
</evidence>
<dbReference type="EMBL" id="KN831945">
    <property type="protein sequence ID" value="KIO13901.1"/>
    <property type="molecule type" value="Genomic_DNA"/>
</dbReference>
<reference evidence="2" key="2">
    <citation type="submission" date="2015-01" db="EMBL/GenBank/DDBJ databases">
        <title>Evolutionary Origins and Diversification of the Mycorrhizal Mutualists.</title>
        <authorList>
            <consortium name="DOE Joint Genome Institute"/>
            <consortium name="Mycorrhizal Genomics Consortium"/>
            <person name="Kohler A."/>
            <person name="Kuo A."/>
            <person name="Nagy L.G."/>
            <person name="Floudas D."/>
            <person name="Copeland A."/>
            <person name="Barry K.W."/>
            <person name="Cichocki N."/>
            <person name="Veneault-Fourrey C."/>
            <person name="LaButti K."/>
            <person name="Lindquist E.A."/>
            <person name="Lipzen A."/>
            <person name="Lundell T."/>
            <person name="Morin E."/>
            <person name="Murat C."/>
            <person name="Riley R."/>
            <person name="Ohm R."/>
            <person name="Sun H."/>
            <person name="Tunlid A."/>
            <person name="Henrissat B."/>
            <person name="Grigoriev I.V."/>
            <person name="Hibbett D.S."/>
            <person name="Martin F."/>
        </authorList>
    </citation>
    <scope>NUCLEOTIDE SEQUENCE [LARGE SCALE GENOMIC DNA]</scope>
    <source>
        <strain evidence="2">Marx 270</strain>
    </source>
</reference>